<feature type="region of interest" description="Disordered" evidence="1">
    <location>
        <begin position="108"/>
        <end position="188"/>
    </location>
</feature>
<evidence type="ECO:0000256" key="1">
    <source>
        <dbReference type="SAM" id="MobiDB-lite"/>
    </source>
</evidence>
<protein>
    <submittedName>
        <fullName evidence="2">Uncharacterized protein</fullName>
    </submittedName>
</protein>
<evidence type="ECO:0000313" key="2">
    <source>
        <dbReference type="EMBL" id="KAL2817187.1"/>
    </source>
</evidence>
<gene>
    <name evidence="2" type="ORF">BJX63DRAFT_429899</name>
</gene>
<reference evidence="2 3" key="1">
    <citation type="submission" date="2024-07" db="EMBL/GenBank/DDBJ databases">
        <title>Section-level genome sequencing and comparative genomics of Aspergillus sections Usti and Cavernicolus.</title>
        <authorList>
            <consortium name="Lawrence Berkeley National Laboratory"/>
            <person name="Nybo J.L."/>
            <person name="Vesth T.C."/>
            <person name="Theobald S."/>
            <person name="Frisvad J.C."/>
            <person name="Larsen T.O."/>
            <person name="Kjaerboelling I."/>
            <person name="Rothschild-Mancinelli K."/>
            <person name="Lyhne E.K."/>
            <person name="Kogle M.E."/>
            <person name="Barry K."/>
            <person name="Clum A."/>
            <person name="Na H."/>
            <person name="Ledsgaard L."/>
            <person name="Lin J."/>
            <person name="Lipzen A."/>
            <person name="Kuo A."/>
            <person name="Riley R."/>
            <person name="Mondo S."/>
            <person name="Labutti K."/>
            <person name="Haridas S."/>
            <person name="Pangalinan J."/>
            <person name="Salamov A.A."/>
            <person name="Simmons B.A."/>
            <person name="Magnuson J.K."/>
            <person name="Chen J."/>
            <person name="Drula E."/>
            <person name="Henrissat B."/>
            <person name="Wiebenga A."/>
            <person name="Lubbers R.J."/>
            <person name="Gomes A.C."/>
            <person name="Makela M.R."/>
            <person name="Stajich J."/>
            <person name="Grigoriev I.V."/>
            <person name="Mortensen U.H."/>
            <person name="De Vries R.P."/>
            <person name="Baker S.E."/>
            <person name="Andersen M.R."/>
        </authorList>
    </citation>
    <scope>NUCLEOTIDE SEQUENCE [LARGE SCALE GENOMIC DNA]</scope>
    <source>
        <strain evidence="2 3">CBS 588.65</strain>
    </source>
</reference>
<evidence type="ECO:0000313" key="3">
    <source>
        <dbReference type="Proteomes" id="UP001610334"/>
    </source>
</evidence>
<accession>A0ABR4HP68</accession>
<name>A0ABR4HP68_9EURO</name>
<dbReference type="EMBL" id="JBFXLT010000019">
    <property type="protein sequence ID" value="KAL2817187.1"/>
    <property type="molecule type" value="Genomic_DNA"/>
</dbReference>
<keyword evidence="3" id="KW-1185">Reference proteome</keyword>
<feature type="compositionally biased region" description="Pro residues" evidence="1">
    <location>
        <begin position="138"/>
        <end position="164"/>
    </location>
</feature>
<comment type="caution">
    <text evidence="2">The sequence shown here is derived from an EMBL/GenBank/DDBJ whole genome shotgun (WGS) entry which is preliminary data.</text>
</comment>
<proteinExistence type="predicted"/>
<sequence length="188" mass="19815">MPRILSMSFATSNSGSPQLMYAAEQGWHPPYGSSLSGYVVIGVDEGQASSLVDVIVSVVSVAWQPIVGKQVVDVQSVVGIAPAAAVVTVQYSTQSVAVRVVSQVEGPHFPSAQPELPQLPSRQPPPPQRSSGQFPGQSPNPQPPPQPYTPQPPSHARSPQPPPQPKKRHSIAPQPLQPGVLVGRAIEP</sequence>
<organism evidence="2 3">
    <name type="scientific">Aspergillus granulosus</name>
    <dbReference type="NCBI Taxonomy" id="176169"/>
    <lineage>
        <taxon>Eukaryota</taxon>
        <taxon>Fungi</taxon>
        <taxon>Dikarya</taxon>
        <taxon>Ascomycota</taxon>
        <taxon>Pezizomycotina</taxon>
        <taxon>Eurotiomycetes</taxon>
        <taxon>Eurotiomycetidae</taxon>
        <taxon>Eurotiales</taxon>
        <taxon>Aspergillaceae</taxon>
        <taxon>Aspergillus</taxon>
        <taxon>Aspergillus subgen. Nidulantes</taxon>
    </lineage>
</organism>
<dbReference type="Proteomes" id="UP001610334">
    <property type="component" value="Unassembled WGS sequence"/>
</dbReference>